<accession>A0A382XI17</accession>
<protein>
    <submittedName>
        <fullName evidence="1">Uncharacterized protein</fullName>
    </submittedName>
</protein>
<proteinExistence type="predicted"/>
<gene>
    <name evidence="1" type="ORF">METZ01_LOCUS423670</name>
</gene>
<reference evidence="1" key="1">
    <citation type="submission" date="2018-05" db="EMBL/GenBank/DDBJ databases">
        <authorList>
            <person name="Lanie J.A."/>
            <person name="Ng W.-L."/>
            <person name="Kazmierczak K.M."/>
            <person name="Andrzejewski T.M."/>
            <person name="Davidsen T.M."/>
            <person name="Wayne K.J."/>
            <person name="Tettelin H."/>
            <person name="Glass J.I."/>
            <person name="Rusch D."/>
            <person name="Podicherti R."/>
            <person name="Tsui H.-C.T."/>
            <person name="Winkler M.E."/>
        </authorList>
    </citation>
    <scope>NUCLEOTIDE SEQUENCE</scope>
</reference>
<feature type="non-terminal residue" evidence="1">
    <location>
        <position position="1"/>
    </location>
</feature>
<organism evidence="1">
    <name type="scientific">marine metagenome</name>
    <dbReference type="NCBI Taxonomy" id="408172"/>
    <lineage>
        <taxon>unclassified sequences</taxon>
        <taxon>metagenomes</taxon>
        <taxon>ecological metagenomes</taxon>
    </lineage>
</organism>
<feature type="non-terminal residue" evidence="1">
    <location>
        <position position="51"/>
    </location>
</feature>
<name>A0A382XI17_9ZZZZ</name>
<sequence>VAAIGLFQKGDNIFYAKVVDGDLYKLKGDIFGAPSFQKTPIPKKGFRTLVP</sequence>
<dbReference type="EMBL" id="UINC01168009">
    <property type="protein sequence ID" value="SVD70816.1"/>
    <property type="molecule type" value="Genomic_DNA"/>
</dbReference>
<dbReference type="AlphaFoldDB" id="A0A382XI17"/>
<evidence type="ECO:0000313" key="1">
    <source>
        <dbReference type="EMBL" id="SVD70816.1"/>
    </source>
</evidence>